<dbReference type="SUPFAM" id="SSF51735">
    <property type="entry name" value="NAD(P)-binding Rossmann-fold domains"/>
    <property type="match status" value="1"/>
</dbReference>
<dbReference type="InterPro" id="IPR036291">
    <property type="entry name" value="NAD(P)-bd_dom_sf"/>
</dbReference>
<evidence type="ECO:0000313" key="4">
    <source>
        <dbReference type="Proteomes" id="UP001519887"/>
    </source>
</evidence>
<dbReference type="Gene3D" id="3.40.50.720">
    <property type="entry name" value="NAD(P)-binding Rossmann-like Domain"/>
    <property type="match status" value="1"/>
</dbReference>
<dbReference type="PANTHER" id="PTHR30524">
    <property type="entry name" value="MANNITOL-1-PHOSPHATE 5-DEHYDROGENASE"/>
    <property type="match status" value="1"/>
</dbReference>
<proteinExistence type="predicted"/>
<dbReference type="InterPro" id="IPR013131">
    <property type="entry name" value="Mannitol_DH_N"/>
</dbReference>
<dbReference type="EMBL" id="JAHZIK010001312">
    <property type="protein sequence ID" value="MBW7458715.1"/>
    <property type="molecule type" value="Genomic_DNA"/>
</dbReference>
<name>A0ABS7CCN7_9BACL</name>
<dbReference type="Proteomes" id="UP001519887">
    <property type="component" value="Unassembled WGS sequence"/>
</dbReference>
<accession>A0ABS7CCN7</accession>
<keyword evidence="1" id="KW-0560">Oxidoreductase</keyword>
<comment type="caution">
    <text evidence="3">The sequence shown here is derived from an EMBL/GenBank/DDBJ whole genome shotgun (WGS) entry which is preliminary data.</text>
</comment>
<protein>
    <submittedName>
        <fullName evidence="3">Mannitol-1-phosphate 5-dehydrogenase</fullName>
    </submittedName>
</protein>
<gene>
    <name evidence="3" type="ORF">K0U00_32190</name>
</gene>
<dbReference type="Pfam" id="PF01232">
    <property type="entry name" value="Mannitol_dh"/>
    <property type="match status" value="1"/>
</dbReference>
<evidence type="ECO:0000313" key="3">
    <source>
        <dbReference type="EMBL" id="MBW7458715.1"/>
    </source>
</evidence>
<keyword evidence="4" id="KW-1185">Reference proteome</keyword>
<reference evidence="3 4" key="1">
    <citation type="submission" date="2021-07" db="EMBL/GenBank/DDBJ databases">
        <title>Paenibacillus radiodurans sp. nov., isolated from the southeastern edge of Tengger Desert.</title>
        <authorList>
            <person name="Zhang G."/>
        </authorList>
    </citation>
    <scope>NUCLEOTIDE SEQUENCE [LARGE SCALE GENOMIC DNA]</scope>
    <source>
        <strain evidence="3 4">CCM 7311</strain>
    </source>
</reference>
<organism evidence="3 4">
    <name type="scientific">Paenibacillus sepulcri</name>
    <dbReference type="NCBI Taxonomy" id="359917"/>
    <lineage>
        <taxon>Bacteria</taxon>
        <taxon>Bacillati</taxon>
        <taxon>Bacillota</taxon>
        <taxon>Bacilli</taxon>
        <taxon>Bacillales</taxon>
        <taxon>Paenibacillaceae</taxon>
        <taxon>Paenibacillus</taxon>
    </lineage>
</organism>
<sequence>MKAVQFGAGNIGRGFIGLLLSRSGFAVSFVDVNENLVNLLNARKQYEVILANAASDAATVRQVAAINGNDIDQVTRAVAEADLVTTAVGLPVLKAIAAGIASGIELRLQSSIPAPLHIIACENAIGGSTQL</sequence>
<evidence type="ECO:0000259" key="2">
    <source>
        <dbReference type="Pfam" id="PF01232"/>
    </source>
</evidence>
<feature type="domain" description="Mannitol dehydrogenase N-terminal" evidence="2">
    <location>
        <begin position="1"/>
        <end position="131"/>
    </location>
</feature>
<feature type="non-terminal residue" evidence="3">
    <location>
        <position position="131"/>
    </location>
</feature>
<dbReference type="PANTHER" id="PTHR30524:SF0">
    <property type="entry name" value="ALTRONATE OXIDOREDUCTASE-RELATED"/>
    <property type="match status" value="1"/>
</dbReference>
<evidence type="ECO:0000256" key="1">
    <source>
        <dbReference type="ARBA" id="ARBA00023002"/>
    </source>
</evidence>